<dbReference type="InterPro" id="IPR051532">
    <property type="entry name" value="Ester_Hydrolysis_Enzymes"/>
</dbReference>
<dbReference type="EMBL" id="VYQF01000007">
    <property type="protein sequence ID" value="KAA9036560.1"/>
    <property type="molecule type" value="Genomic_DNA"/>
</dbReference>
<dbReference type="PANTHER" id="PTHR30383:SF5">
    <property type="entry name" value="SGNH HYDROLASE-TYPE ESTERASE DOMAIN-CONTAINING PROTEIN"/>
    <property type="match status" value="1"/>
</dbReference>
<evidence type="ECO:0000313" key="2">
    <source>
        <dbReference type="EMBL" id="KAA9036560.1"/>
    </source>
</evidence>
<proteinExistence type="predicted"/>
<dbReference type="SUPFAM" id="SSF52266">
    <property type="entry name" value="SGNH hydrolase"/>
    <property type="match status" value="2"/>
</dbReference>
<dbReference type="RefSeq" id="WP_150416302.1">
    <property type="nucleotide sequence ID" value="NZ_VYQF01000007.1"/>
</dbReference>
<comment type="caution">
    <text evidence="2">The sequence shown here is derived from an EMBL/GenBank/DDBJ whole genome shotgun (WGS) entry which is preliminary data.</text>
</comment>
<reference evidence="2 3" key="1">
    <citation type="submission" date="2019-09" db="EMBL/GenBank/DDBJ databases">
        <title>Draft genome sequence of Ginsengibacter sp. BR5-29.</title>
        <authorList>
            <person name="Im W.-T."/>
        </authorList>
    </citation>
    <scope>NUCLEOTIDE SEQUENCE [LARGE SCALE GENOMIC DNA]</scope>
    <source>
        <strain evidence="2 3">BR5-29</strain>
    </source>
</reference>
<evidence type="ECO:0000259" key="1">
    <source>
        <dbReference type="Pfam" id="PF13472"/>
    </source>
</evidence>
<accession>A0A5J5IDG0</accession>
<gene>
    <name evidence="2" type="ORF">FW778_18250</name>
</gene>
<protein>
    <submittedName>
        <fullName evidence="2">Esterase</fullName>
    </submittedName>
</protein>
<sequence>MFYYRNIKSVLIFIGILMITCCKKTYAQQSAQPIVINAGIGGNNTKDLLERIDKDCLAYKPDLTVLMVGTNDMNSMKYIPIEQYEKNLRRIINLILKSKSQVLVMNILPNYEPYLLTRHPRKFYGEEGPSGRMAEVNAVIKKVAAEKKVYFLDMHHIFNKVGNIGLDKSSLIQNQANSNNTDGLHPTPEGYRVMGIVVYEYIMNKKLPHHKVVCFGDSITYGDGSMDKESYPAYLKKLLSE</sequence>
<dbReference type="Gene3D" id="3.40.50.1110">
    <property type="entry name" value="SGNH hydrolase"/>
    <property type="match status" value="2"/>
</dbReference>
<dbReference type="InterPro" id="IPR013830">
    <property type="entry name" value="SGNH_hydro"/>
</dbReference>
<feature type="domain" description="SGNH hydrolase-type esterase" evidence="1">
    <location>
        <begin position="28"/>
        <end position="193"/>
    </location>
</feature>
<keyword evidence="3" id="KW-1185">Reference proteome</keyword>
<dbReference type="AlphaFoldDB" id="A0A5J5IDG0"/>
<dbReference type="PANTHER" id="PTHR30383">
    <property type="entry name" value="THIOESTERASE 1/PROTEASE 1/LYSOPHOSPHOLIPASE L1"/>
    <property type="match status" value="1"/>
</dbReference>
<name>A0A5J5IDG0_9BACT</name>
<dbReference type="GO" id="GO:0004622">
    <property type="term" value="F:phosphatidylcholine lysophospholipase activity"/>
    <property type="evidence" value="ECO:0007669"/>
    <property type="project" value="TreeGrafter"/>
</dbReference>
<dbReference type="Proteomes" id="UP000326903">
    <property type="component" value="Unassembled WGS sequence"/>
</dbReference>
<evidence type="ECO:0000313" key="3">
    <source>
        <dbReference type="Proteomes" id="UP000326903"/>
    </source>
</evidence>
<organism evidence="2 3">
    <name type="scientific">Ginsengibacter hankyongi</name>
    <dbReference type="NCBI Taxonomy" id="2607284"/>
    <lineage>
        <taxon>Bacteria</taxon>
        <taxon>Pseudomonadati</taxon>
        <taxon>Bacteroidota</taxon>
        <taxon>Chitinophagia</taxon>
        <taxon>Chitinophagales</taxon>
        <taxon>Chitinophagaceae</taxon>
        <taxon>Ginsengibacter</taxon>
    </lineage>
</organism>
<dbReference type="InterPro" id="IPR036514">
    <property type="entry name" value="SGNH_hydro_sf"/>
</dbReference>
<dbReference type="Pfam" id="PF13472">
    <property type="entry name" value="Lipase_GDSL_2"/>
    <property type="match status" value="1"/>
</dbReference>